<dbReference type="Gene3D" id="3.40.630.110">
    <property type="entry name" value="GNAT acetyltransferase-like"/>
    <property type="match status" value="1"/>
</dbReference>
<dbReference type="PANTHER" id="PTHR31143">
    <property type="match status" value="1"/>
</dbReference>
<evidence type="ECO:0000313" key="1">
    <source>
        <dbReference type="EMBL" id="MBH0229096.1"/>
    </source>
</evidence>
<accession>A0A931MU38</accession>
<sequence>MIHELDKAEFQKCEPLVNDEGNLEVKAVIEGNNPGRVFVDCIDSPRTGLIWLGNHDGFFFIGDEENEVLNNQINEFLNGVIFPEAKRLGLSNFIAIGNHSRWEGTIEKIFVNREMQVSNQKVYTLSTNYKNNNVPFIQEDYKVLKIDKEFYINESDVIDNIGFLHSKISEFWSSPEDFFVMGLGYCIVHQNKIVSLCFSSFVAENVHALDIETIEDHQGNKLGQKAAHCVVNEMVREGIIPYWDCEEANKPSNAVAQNIGLQNYLNYLVYIFPMD</sequence>
<keyword evidence="2" id="KW-1185">Reference proteome</keyword>
<dbReference type="Pfam" id="PF12746">
    <property type="entry name" value="GNAT_acetyltran"/>
    <property type="match status" value="1"/>
</dbReference>
<dbReference type="PANTHER" id="PTHR31143:SF2">
    <property type="entry name" value="FR47-LIKE DOMAIN-CONTAINING PROTEIN-RELATED"/>
    <property type="match status" value="1"/>
</dbReference>
<dbReference type="Gene3D" id="3.40.630.30">
    <property type="match status" value="1"/>
</dbReference>
<dbReference type="EMBL" id="JADZSC010000001">
    <property type="protein sequence ID" value="MBH0229096.1"/>
    <property type="molecule type" value="Genomic_DNA"/>
</dbReference>
<reference evidence="1 2" key="1">
    <citation type="journal article" date="2005" name="Int. J. Syst. Evol. Microbiol.">
        <title>Halobacillus yeomjeoni sp. nov., isolated from a marine solar saltern in Korea.</title>
        <authorList>
            <person name="Yoon J.H."/>
            <person name="Kang S.J."/>
            <person name="Lee C.H."/>
            <person name="Oh H.W."/>
            <person name="Oh T.K."/>
        </authorList>
    </citation>
    <scope>NUCLEOTIDE SEQUENCE [LARGE SCALE GENOMIC DNA]</scope>
    <source>
        <strain evidence="1 2">KCTC 3957</strain>
    </source>
</reference>
<dbReference type="InterPro" id="IPR016181">
    <property type="entry name" value="Acyl_CoA_acyltransferase"/>
</dbReference>
<dbReference type="InterPro" id="IPR027365">
    <property type="entry name" value="GNAT_acetyltra_YdfB-like"/>
</dbReference>
<proteinExistence type="predicted"/>
<evidence type="ECO:0000313" key="2">
    <source>
        <dbReference type="Proteomes" id="UP000614490"/>
    </source>
</evidence>
<gene>
    <name evidence="1" type="ORF">H0267_02610</name>
</gene>
<name>A0A931MU38_9BACI</name>
<organism evidence="1 2">
    <name type="scientific">Halobacillus yeomjeoni</name>
    <dbReference type="NCBI Taxonomy" id="311194"/>
    <lineage>
        <taxon>Bacteria</taxon>
        <taxon>Bacillati</taxon>
        <taxon>Bacillota</taxon>
        <taxon>Bacilli</taxon>
        <taxon>Bacillales</taxon>
        <taxon>Bacillaceae</taxon>
        <taxon>Halobacillus</taxon>
    </lineage>
</organism>
<dbReference type="InterPro" id="IPR042573">
    <property type="entry name" value="GNAT_acetyltra_N"/>
</dbReference>
<protein>
    <submittedName>
        <fullName evidence="1">GNAT family N-acetyltransferase</fullName>
    </submittedName>
</protein>
<dbReference type="SUPFAM" id="SSF55729">
    <property type="entry name" value="Acyl-CoA N-acyltransferases (Nat)"/>
    <property type="match status" value="1"/>
</dbReference>
<dbReference type="Proteomes" id="UP000614490">
    <property type="component" value="Unassembled WGS sequence"/>
</dbReference>
<dbReference type="RefSeq" id="WP_197315727.1">
    <property type="nucleotide sequence ID" value="NZ_JADZSC010000001.1"/>
</dbReference>
<dbReference type="AlphaFoldDB" id="A0A931MU38"/>
<comment type="caution">
    <text evidence="1">The sequence shown here is derived from an EMBL/GenBank/DDBJ whole genome shotgun (WGS) entry which is preliminary data.</text>
</comment>